<dbReference type="InterPro" id="IPR027417">
    <property type="entry name" value="P-loop_NTPase"/>
</dbReference>
<organism evidence="7 8">
    <name type="scientific">Brachymonas denitrificans DSM 15123</name>
    <dbReference type="NCBI Taxonomy" id="1121117"/>
    <lineage>
        <taxon>Bacteria</taxon>
        <taxon>Pseudomonadati</taxon>
        <taxon>Pseudomonadota</taxon>
        <taxon>Betaproteobacteria</taxon>
        <taxon>Burkholderiales</taxon>
        <taxon>Comamonadaceae</taxon>
        <taxon>Brachymonas</taxon>
    </lineage>
</organism>
<keyword evidence="5 7" id="KW-0067">ATP-binding</keyword>
<comment type="similarity">
    <text evidence="1">Belongs to the ABC transporter superfamily.</text>
</comment>
<sequence length="270" mass="29731">MTHAATVLEARDIALGYAQGDGSHKWVLQDFSLALQPGELVSLLGPSGVGKSSLLRVLAGLQQAQRGEVALFGQPLRQPHPRAAFVFQQASLFPWLNVRENVAFGLDFRHQPQLGKAELQRRVDAALEEVGLSHAATAYPAELSGGMAQRVALARALARQPEVLLLDEPFSALDEVTRAEMQELLRDIATHHQTAAVLVTHDIDEALTVSDRVLLIGNSPGRLIGQWRLQAPYPRQDVGLQMNALRVEILQALRDSRLQRQQLETVEYVI</sequence>
<dbReference type="EMBL" id="FOCW01000001">
    <property type="protein sequence ID" value="SEN22262.1"/>
    <property type="molecule type" value="Genomic_DNA"/>
</dbReference>
<evidence type="ECO:0000256" key="3">
    <source>
        <dbReference type="ARBA" id="ARBA00022475"/>
    </source>
</evidence>
<dbReference type="CDD" id="cd03293">
    <property type="entry name" value="ABC_NrtD_SsuB_transporters"/>
    <property type="match status" value="1"/>
</dbReference>
<proteinExistence type="inferred from homology"/>
<evidence type="ECO:0000313" key="7">
    <source>
        <dbReference type="EMBL" id="SEN22262.1"/>
    </source>
</evidence>
<dbReference type="SUPFAM" id="SSF52540">
    <property type="entry name" value="P-loop containing nucleoside triphosphate hydrolases"/>
    <property type="match status" value="1"/>
</dbReference>
<dbReference type="PANTHER" id="PTHR42788">
    <property type="entry name" value="TAURINE IMPORT ATP-BINDING PROTEIN-RELATED"/>
    <property type="match status" value="1"/>
</dbReference>
<dbReference type="GO" id="GO:0016887">
    <property type="term" value="F:ATP hydrolysis activity"/>
    <property type="evidence" value="ECO:0007669"/>
    <property type="project" value="InterPro"/>
</dbReference>
<dbReference type="InterPro" id="IPR050166">
    <property type="entry name" value="ABC_transporter_ATP-bind"/>
</dbReference>
<dbReference type="PROSITE" id="PS50893">
    <property type="entry name" value="ABC_TRANSPORTER_2"/>
    <property type="match status" value="1"/>
</dbReference>
<name>A0A1H8ES31_9BURK</name>
<evidence type="ECO:0000256" key="4">
    <source>
        <dbReference type="ARBA" id="ARBA00022741"/>
    </source>
</evidence>
<dbReference type="PROSITE" id="PS00211">
    <property type="entry name" value="ABC_TRANSPORTER_1"/>
    <property type="match status" value="1"/>
</dbReference>
<dbReference type="RefSeq" id="WP_091814120.1">
    <property type="nucleotide sequence ID" value="NZ_FOCW01000001.1"/>
</dbReference>
<protein>
    <submittedName>
        <fullName evidence="7">NitT/TauT family transport system ATP-binding protein</fullName>
    </submittedName>
</protein>
<accession>A0A1H8ES31</accession>
<reference evidence="7 8" key="1">
    <citation type="submission" date="2016-10" db="EMBL/GenBank/DDBJ databases">
        <authorList>
            <person name="de Groot N.N."/>
        </authorList>
    </citation>
    <scope>NUCLEOTIDE SEQUENCE [LARGE SCALE GENOMIC DNA]</scope>
    <source>
        <strain evidence="7 8">DSM 15123</strain>
    </source>
</reference>
<feature type="domain" description="ABC transporter" evidence="6">
    <location>
        <begin position="8"/>
        <end position="243"/>
    </location>
</feature>
<dbReference type="STRING" id="1121117.SAMN02745977_00795"/>
<dbReference type="Pfam" id="PF00005">
    <property type="entry name" value="ABC_tran"/>
    <property type="match status" value="1"/>
</dbReference>
<keyword evidence="4" id="KW-0547">Nucleotide-binding</keyword>
<gene>
    <name evidence="7" type="ORF">SAMN02745977_00795</name>
</gene>
<dbReference type="PANTHER" id="PTHR42788:SF19">
    <property type="entry name" value="ALIPHATIC SULFONATES IMPORT ATP-BINDING PROTEIN SSUB 2"/>
    <property type="match status" value="1"/>
</dbReference>
<dbReference type="GO" id="GO:0005524">
    <property type="term" value="F:ATP binding"/>
    <property type="evidence" value="ECO:0007669"/>
    <property type="project" value="UniProtKB-KW"/>
</dbReference>
<dbReference type="Proteomes" id="UP000199531">
    <property type="component" value="Unassembled WGS sequence"/>
</dbReference>
<keyword evidence="2" id="KW-0813">Transport</keyword>
<evidence type="ECO:0000256" key="2">
    <source>
        <dbReference type="ARBA" id="ARBA00022448"/>
    </source>
</evidence>
<dbReference type="Gene3D" id="3.40.50.300">
    <property type="entry name" value="P-loop containing nucleotide triphosphate hydrolases"/>
    <property type="match status" value="1"/>
</dbReference>
<dbReference type="InterPro" id="IPR003439">
    <property type="entry name" value="ABC_transporter-like_ATP-bd"/>
</dbReference>
<keyword evidence="8" id="KW-1185">Reference proteome</keyword>
<evidence type="ECO:0000313" key="8">
    <source>
        <dbReference type="Proteomes" id="UP000199531"/>
    </source>
</evidence>
<keyword evidence="3" id="KW-1003">Cell membrane</keyword>
<evidence type="ECO:0000256" key="1">
    <source>
        <dbReference type="ARBA" id="ARBA00005417"/>
    </source>
</evidence>
<dbReference type="AlphaFoldDB" id="A0A1H8ES31"/>
<dbReference type="OrthoDB" id="9783039at2"/>
<dbReference type="InterPro" id="IPR017871">
    <property type="entry name" value="ABC_transporter-like_CS"/>
</dbReference>
<dbReference type="SMART" id="SM00382">
    <property type="entry name" value="AAA"/>
    <property type="match status" value="1"/>
</dbReference>
<evidence type="ECO:0000256" key="5">
    <source>
        <dbReference type="ARBA" id="ARBA00022840"/>
    </source>
</evidence>
<keyword evidence="3" id="KW-0472">Membrane</keyword>
<evidence type="ECO:0000259" key="6">
    <source>
        <dbReference type="PROSITE" id="PS50893"/>
    </source>
</evidence>
<dbReference type="InterPro" id="IPR003593">
    <property type="entry name" value="AAA+_ATPase"/>
</dbReference>